<dbReference type="AlphaFoldDB" id="A0A7X1AWT1"/>
<comment type="caution">
    <text evidence="2">The sequence shown here is derived from an EMBL/GenBank/DDBJ whole genome shotgun (WGS) entry which is preliminary data.</text>
</comment>
<dbReference type="RefSeq" id="WP_185691012.1">
    <property type="nucleotide sequence ID" value="NZ_JACHVA010000007.1"/>
</dbReference>
<sequence>MSSSTSHTRASLKFHPDDSVEFLWGDLPLFHYVARSEAPNEESPKPYFHPIRNLRGNVITNYRPNDHPWHHALSMTMTLVNGTNFWGGQYLPEGRRLPHAGKLRHTESPRLD</sequence>
<organism evidence="2 3">
    <name type="scientific">Puniceicoccus vermicola</name>
    <dbReference type="NCBI Taxonomy" id="388746"/>
    <lineage>
        <taxon>Bacteria</taxon>
        <taxon>Pseudomonadati</taxon>
        <taxon>Verrucomicrobiota</taxon>
        <taxon>Opitutia</taxon>
        <taxon>Puniceicoccales</taxon>
        <taxon>Puniceicoccaceae</taxon>
        <taxon>Puniceicoccus</taxon>
    </lineage>
</organism>
<dbReference type="InterPro" id="IPR029475">
    <property type="entry name" value="DUF6807"/>
</dbReference>
<gene>
    <name evidence="2" type="ORF">H5P30_00505</name>
</gene>
<name>A0A7X1AWT1_9BACT</name>
<evidence type="ECO:0000313" key="3">
    <source>
        <dbReference type="Proteomes" id="UP000525652"/>
    </source>
</evidence>
<reference evidence="2 3" key="1">
    <citation type="submission" date="2020-07" db="EMBL/GenBank/DDBJ databases">
        <authorList>
            <person name="Feng X."/>
        </authorList>
    </citation>
    <scope>NUCLEOTIDE SEQUENCE [LARGE SCALE GENOMIC DNA]</scope>
    <source>
        <strain evidence="2 3">JCM14086</strain>
    </source>
</reference>
<accession>A0A7X1AWT1</accession>
<dbReference type="Pfam" id="PF14100">
    <property type="entry name" value="DUF6807"/>
    <property type="match status" value="1"/>
</dbReference>
<feature type="region of interest" description="Disordered" evidence="1">
    <location>
        <begin position="91"/>
        <end position="112"/>
    </location>
</feature>
<dbReference type="EMBL" id="JACHVA010000007">
    <property type="protein sequence ID" value="MBC2600255.1"/>
    <property type="molecule type" value="Genomic_DNA"/>
</dbReference>
<protein>
    <submittedName>
        <fullName evidence="2">PmoA family protein</fullName>
    </submittedName>
</protein>
<proteinExistence type="predicted"/>
<keyword evidence="3" id="KW-1185">Reference proteome</keyword>
<evidence type="ECO:0000256" key="1">
    <source>
        <dbReference type="SAM" id="MobiDB-lite"/>
    </source>
</evidence>
<evidence type="ECO:0000313" key="2">
    <source>
        <dbReference type="EMBL" id="MBC2600255.1"/>
    </source>
</evidence>
<dbReference type="Proteomes" id="UP000525652">
    <property type="component" value="Unassembled WGS sequence"/>
</dbReference>